<sequence length="143" mass="15731">MSDLRLPGVKSGIVNEINKKQPLDDTLTSLSGLDARKDMIPYFTGEKSTGLTELTPAGRGMLGKESVEDMVSFLELDRVVRASIHQYMTDEDLVKIKSQAGAEIDTDYALKKAINDGVTELFYPPVAGVYVHGNYTCNIAIRF</sequence>
<name>A0A485BA20_RAOTE</name>
<reference evidence="1 2" key="1">
    <citation type="submission" date="2019-03" db="EMBL/GenBank/DDBJ databases">
        <authorList>
            <consortium name="Pathogen Informatics"/>
        </authorList>
    </citation>
    <scope>NUCLEOTIDE SEQUENCE [LARGE SCALE GENOMIC DNA]</scope>
    <source>
        <strain evidence="1 2">NCTC13038</strain>
    </source>
</reference>
<dbReference type="AlphaFoldDB" id="A0A485BA20"/>
<evidence type="ECO:0000313" key="1">
    <source>
        <dbReference type="EMBL" id="VFS69132.1"/>
    </source>
</evidence>
<gene>
    <name evidence="1" type="ORF">NCTC13038_01641</name>
</gene>
<protein>
    <submittedName>
        <fullName evidence="1">Uncharacterized protein</fullName>
    </submittedName>
</protein>
<organism evidence="1 2">
    <name type="scientific">Raoultella terrigena</name>
    <name type="common">Klebsiella terrigena</name>
    <dbReference type="NCBI Taxonomy" id="577"/>
    <lineage>
        <taxon>Bacteria</taxon>
        <taxon>Pseudomonadati</taxon>
        <taxon>Pseudomonadota</taxon>
        <taxon>Gammaproteobacteria</taxon>
        <taxon>Enterobacterales</taxon>
        <taxon>Enterobacteriaceae</taxon>
        <taxon>Klebsiella/Raoultella group</taxon>
        <taxon>Raoultella</taxon>
    </lineage>
</organism>
<proteinExistence type="predicted"/>
<dbReference type="EMBL" id="CAADJG010000002">
    <property type="protein sequence ID" value="VFS69132.1"/>
    <property type="molecule type" value="Genomic_DNA"/>
</dbReference>
<dbReference type="Proteomes" id="UP000332594">
    <property type="component" value="Unassembled WGS sequence"/>
</dbReference>
<evidence type="ECO:0000313" key="2">
    <source>
        <dbReference type="Proteomes" id="UP000332594"/>
    </source>
</evidence>
<accession>A0A485BA20</accession>